<accession>A0A397WRC8</accession>
<reference evidence="2 3" key="1">
    <citation type="journal article" date="2018" name="Syst. Appl. Microbiol.">
        <title>A new symbiotic nanoarchaeote (Candidatus Nanoclepta minutus) and its host (Zestosphaera tikiterensis gen. nov., sp. nov.) from a New Zealand hot spring.</title>
        <authorList>
            <person name="St John E."/>
            <person name="Liu Y."/>
            <person name="Podar M."/>
            <person name="Stott M.B."/>
            <person name="Meneghin J."/>
            <person name="Chen Z."/>
            <person name="Lagutin K."/>
            <person name="Mitchell K."/>
            <person name="Reysenbach A.L."/>
        </authorList>
    </citation>
    <scope>NUCLEOTIDE SEQUENCE [LARGE SCALE GENOMIC DNA]</scope>
    <source>
        <strain evidence="2">NZ3</strain>
    </source>
</reference>
<gene>
    <name evidence="2" type="ORF">BXU00_00790</name>
</gene>
<feature type="transmembrane region" description="Helical" evidence="1">
    <location>
        <begin position="30"/>
        <end position="59"/>
    </location>
</feature>
<organism evidence="2 3">
    <name type="scientific">Candidatus Nanoclepta minutus</name>
    <dbReference type="NCBI Taxonomy" id="1940235"/>
    <lineage>
        <taxon>Archaea</taxon>
        <taxon>Nanobdellota</taxon>
        <taxon>Candidatus Nanoclepta</taxon>
    </lineage>
</organism>
<proteinExistence type="predicted"/>
<dbReference type="Proteomes" id="UP000266622">
    <property type="component" value="Unassembled WGS sequence"/>
</dbReference>
<dbReference type="AlphaFoldDB" id="A0A397WRC8"/>
<sequence length="63" mass="7648">MENKIKKFIDSIKEIWEVARKPTTDEVKKIIYTTFLIFFIVAGISLAIFIIVQYLLYIWQFMW</sequence>
<dbReference type="EMBL" id="MWMI01000001">
    <property type="protein sequence ID" value="RIB35623.1"/>
    <property type="molecule type" value="Genomic_DNA"/>
</dbReference>
<protein>
    <recommendedName>
        <fullName evidence="4">Protein translocase subunit SecE</fullName>
    </recommendedName>
</protein>
<evidence type="ECO:0000313" key="3">
    <source>
        <dbReference type="Proteomes" id="UP000266622"/>
    </source>
</evidence>
<evidence type="ECO:0000256" key="1">
    <source>
        <dbReference type="SAM" id="Phobius"/>
    </source>
</evidence>
<keyword evidence="1" id="KW-0812">Transmembrane</keyword>
<keyword evidence="1" id="KW-0472">Membrane</keyword>
<dbReference type="Gene3D" id="1.20.5.820">
    <property type="entry name" value="Preprotein translocase SecE subunit"/>
    <property type="match status" value="1"/>
</dbReference>
<name>A0A397WRC8_9ARCH</name>
<dbReference type="SUPFAM" id="SSF103456">
    <property type="entry name" value="Preprotein translocase SecE subunit"/>
    <property type="match status" value="1"/>
</dbReference>
<comment type="caution">
    <text evidence="2">The sequence shown here is derived from an EMBL/GenBank/DDBJ whole genome shotgun (WGS) entry which is preliminary data.</text>
</comment>
<keyword evidence="1" id="KW-1133">Transmembrane helix</keyword>
<evidence type="ECO:0000313" key="2">
    <source>
        <dbReference type="EMBL" id="RIB35623.1"/>
    </source>
</evidence>
<dbReference type="InterPro" id="IPR023391">
    <property type="entry name" value="Prot_translocase_SecE_dom_sf"/>
</dbReference>
<evidence type="ECO:0008006" key="4">
    <source>
        <dbReference type="Google" id="ProtNLM"/>
    </source>
</evidence>